<name>A0A4C1WHQ1_EUMVA</name>
<comment type="caution">
    <text evidence="1">The sequence shown here is derived from an EMBL/GenBank/DDBJ whole genome shotgun (WGS) entry which is preliminary data.</text>
</comment>
<protein>
    <submittedName>
        <fullName evidence="1">Uncharacterized protein</fullName>
    </submittedName>
</protein>
<evidence type="ECO:0000313" key="1">
    <source>
        <dbReference type="EMBL" id="GBP50583.1"/>
    </source>
</evidence>
<keyword evidence="2" id="KW-1185">Reference proteome</keyword>
<proteinExistence type="predicted"/>
<organism evidence="1 2">
    <name type="scientific">Eumeta variegata</name>
    <name type="common">Bagworm moth</name>
    <name type="synonym">Eumeta japonica</name>
    <dbReference type="NCBI Taxonomy" id="151549"/>
    <lineage>
        <taxon>Eukaryota</taxon>
        <taxon>Metazoa</taxon>
        <taxon>Ecdysozoa</taxon>
        <taxon>Arthropoda</taxon>
        <taxon>Hexapoda</taxon>
        <taxon>Insecta</taxon>
        <taxon>Pterygota</taxon>
        <taxon>Neoptera</taxon>
        <taxon>Endopterygota</taxon>
        <taxon>Lepidoptera</taxon>
        <taxon>Glossata</taxon>
        <taxon>Ditrysia</taxon>
        <taxon>Tineoidea</taxon>
        <taxon>Psychidae</taxon>
        <taxon>Oiketicinae</taxon>
        <taxon>Eumeta</taxon>
    </lineage>
</organism>
<gene>
    <name evidence="1" type="ORF">EVAR_29342_1</name>
</gene>
<sequence length="124" mass="14343">MNPVREAPLQRRRHLANVVKPKSCRESFTAGVHDVCTARCLPPPRHAPKQRRRRAVNNCERAFATAHRTRGCRETYLLGRSYEGMQPKCLQDNARNIVAVKFVTKPSQWRKIGTRRKRKKVRGA</sequence>
<dbReference type="AlphaFoldDB" id="A0A4C1WHQ1"/>
<accession>A0A4C1WHQ1</accession>
<reference evidence="1 2" key="1">
    <citation type="journal article" date="2019" name="Commun. Biol.">
        <title>The bagworm genome reveals a unique fibroin gene that provides high tensile strength.</title>
        <authorList>
            <person name="Kono N."/>
            <person name="Nakamura H."/>
            <person name="Ohtoshi R."/>
            <person name="Tomita M."/>
            <person name="Numata K."/>
            <person name="Arakawa K."/>
        </authorList>
    </citation>
    <scope>NUCLEOTIDE SEQUENCE [LARGE SCALE GENOMIC DNA]</scope>
</reference>
<evidence type="ECO:0000313" key="2">
    <source>
        <dbReference type="Proteomes" id="UP000299102"/>
    </source>
</evidence>
<dbReference type="EMBL" id="BGZK01000568">
    <property type="protein sequence ID" value="GBP50583.1"/>
    <property type="molecule type" value="Genomic_DNA"/>
</dbReference>
<dbReference type="Proteomes" id="UP000299102">
    <property type="component" value="Unassembled WGS sequence"/>
</dbReference>